<feature type="transmembrane region" description="Helical" evidence="1">
    <location>
        <begin position="583"/>
        <end position="601"/>
    </location>
</feature>
<feature type="transmembrane region" description="Helical" evidence="1">
    <location>
        <begin position="154"/>
        <end position="175"/>
    </location>
</feature>
<feature type="transmembrane region" description="Helical" evidence="1">
    <location>
        <begin position="513"/>
        <end position="535"/>
    </location>
</feature>
<evidence type="ECO:0000313" key="3">
    <source>
        <dbReference type="RefSeq" id="XP_046597360.1"/>
    </source>
</evidence>
<feature type="transmembrane region" description="Helical" evidence="1">
    <location>
        <begin position="258"/>
        <end position="276"/>
    </location>
</feature>
<accession>A0ABM3GAR1</accession>
<dbReference type="RefSeq" id="XP_046597362.1">
    <property type="nucleotide sequence ID" value="XM_046741406.1"/>
</dbReference>
<gene>
    <name evidence="3 4 5" type="primary">LOC107217936</name>
</gene>
<feature type="transmembrane region" description="Helical" evidence="1">
    <location>
        <begin position="547"/>
        <end position="571"/>
    </location>
</feature>
<evidence type="ECO:0000256" key="1">
    <source>
        <dbReference type="SAM" id="Phobius"/>
    </source>
</evidence>
<reference evidence="3 4" key="1">
    <citation type="submission" date="2025-05" db="UniProtKB">
        <authorList>
            <consortium name="RefSeq"/>
        </authorList>
    </citation>
    <scope>IDENTIFICATION</scope>
    <source>
        <tissue evidence="3 4">Thorax and Abdomen</tissue>
    </source>
</reference>
<dbReference type="RefSeq" id="XP_046597361.1">
    <property type="nucleotide sequence ID" value="XM_046741405.1"/>
</dbReference>
<protein>
    <submittedName>
        <fullName evidence="3 4">Heparan-alpha-glucosaminide N-acetyltransferase isoform X1</fullName>
    </submittedName>
</protein>
<keyword evidence="1" id="KW-0472">Membrane</keyword>
<keyword evidence="1" id="KW-1133">Transmembrane helix</keyword>
<dbReference type="RefSeq" id="XP_046597360.1">
    <property type="nucleotide sequence ID" value="XM_046741404.1"/>
</dbReference>
<dbReference type="Proteomes" id="UP000829291">
    <property type="component" value="Chromosome 5"/>
</dbReference>
<feature type="transmembrane region" description="Helical" evidence="1">
    <location>
        <begin position="449"/>
        <end position="470"/>
    </location>
</feature>
<feature type="transmembrane region" description="Helical" evidence="1">
    <location>
        <begin position="220"/>
        <end position="238"/>
    </location>
</feature>
<feature type="transmembrane region" description="Helical" evidence="1">
    <location>
        <begin position="329"/>
        <end position="347"/>
    </location>
</feature>
<feature type="transmembrane region" description="Helical" evidence="1">
    <location>
        <begin position="368"/>
        <end position="389"/>
    </location>
</feature>
<proteinExistence type="predicted"/>
<keyword evidence="2" id="KW-1185">Reference proteome</keyword>
<feature type="transmembrane region" description="Helical" evidence="1">
    <location>
        <begin position="85"/>
        <end position="102"/>
    </location>
</feature>
<dbReference type="PANTHER" id="PTHR31061">
    <property type="entry name" value="LD22376P"/>
    <property type="match status" value="1"/>
</dbReference>
<feature type="transmembrane region" description="Helical" evidence="1">
    <location>
        <begin position="288"/>
        <end position="309"/>
    </location>
</feature>
<evidence type="ECO:0000313" key="2">
    <source>
        <dbReference type="Proteomes" id="UP000829291"/>
    </source>
</evidence>
<keyword evidence="1" id="KW-0812">Transmembrane</keyword>
<name>A0ABM3GAR1_NEOLC</name>
<organism evidence="2 4">
    <name type="scientific">Neodiprion lecontei</name>
    <name type="common">Redheaded pine sawfly</name>
    <dbReference type="NCBI Taxonomy" id="441921"/>
    <lineage>
        <taxon>Eukaryota</taxon>
        <taxon>Metazoa</taxon>
        <taxon>Ecdysozoa</taxon>
        <taxon>Arthropoda</taxon>
        <taxon>Hexapoda</taxon>
        <taxon>Insecta</taxon>
        <taxon>Pterygota</taxon>
        <taxon>Neoptera</taxon>
        <taxon>Endopterygota</taxon>
        <taxon>Hymenoptera</taxon>
        <taxon>Tenthredinoidea</taxon>
        <taxon>Diprionidae</taxon>
        <taxon>Diprioninae</taxon>
        <taxon>Neodiprion</taxon>
    </lineage>
</organism>
<feature type="transmembrane region" description="Helical" evidence="1">
    <location>
        <begin position="482"/>
        <end position="501"/>
    </location>
</feature>
<dbReference type="PANTHER" id="PTHR31061:SF24">
    <property type="entry name" value="LD22376P"/>
    <property type="match status" value="1"/>
</dbReference>
<dbReference type="GeneID" id="107217936"/>
<sequence>MELLVGRNGNFSCDDKTLGIDIACLSLINSNNGSIKFYGQSTECFLCNGTLRSVLPGNSNTTLSVDTKHPYHVYYVQDGLEYCQWVYFAAYYCSFLLLFRIYRVTVPVIQQAPVNDQVTTFKFEEHGHYEMNLTDRSCSEIYTTYQPPNPYMPILAAFMLMFFFSATWALGTFVVRSGLMTRFLRRDVPEVQSDLGRLQENESSPRPIERVTRFSTRAKFLDTFRGIAILLMIFVNNGGGKYWFFNHSPWNGITLADLVLPFFAWIMGFTIIISLRTQLRISISRSRIILRCFCRSVTLIFLGLVINSLTRTTENCVILKLNDLRFPGILQLLGVSYFICATLEAIFTKAQRTFQYDRLKFLQDILDAWAQWLVIIAIATTHLLLTFLLPVPGCPKGYLGPGGLHEHGAHANCTAGAAGYIDRTIFGNHIYMKKSGVYGKHPPYDPEGIMSTISAVLLVYMGVQAGRIMLTYHQAKSRVIRWLLWSVVTGILAGILCNFSKEDGVIPVNKSMMSLSYVLATSSIAFAMNTILYILIDLQHWWSGAPFFYAGTNAIFLYMGHYFTMGVFPWTLTINGVRTHANVLSLNLWTTALWAIIAYVLHKKEIILTV</sequence>
<evidence type="ECO:0000313" key="5">
    <source>
        <dbReference type="RefSeq" id="XP_046597362.1"/>
    </source>
</evidence>
<evidence type="ECO:0000313" key="4">
    <source>
        <dbReference type="RefSeq" id="XP_046597361.1"/>
    </source>
</evidence>